<proteinExistence type="predicted"/>
<sequence length="316" mass="34273">MSHVERKGLTFVAALVATIAIASPQALHSQALSYRLVEGWAQLPSGVEAWGQTIGVELDADGNLWVFHRCFAENCNGGRENVAPMLKYDPSGRLLDSWGEGMFNWPHGFFIDADGYIWTSDARGVGDKGHQVMKFTQDGTLLMTLGTAGVAGDGEDTFDGPADVAVAPNGDIFVVDGHGNNRVVKFNKDGEFVMSWGEAGTGPGQFNEPHSVAFDSQGRLFVGDRVNERIQVFDQNGQYLAEWPGIMASGMDITEDDVIYVADYQLRLGIVIANANDFTEIGFIENAMPEGVTVDGMGNVYAGEVLPRNLKKFVKN</sequence>
<dbReference type="PROSITE" id="PS51125">
    <property type="entry name" value="NHL"/>
    <property type="match status" value="2"/>
</dbReference>
<dbReference type="AlphaFoldDB" id="A0A381PWW9"/>
<evidence type="ECO:0000256" key="1">
    <source>
        <dbReference type="ARBA" id="ARBA00022729"/>
    </source>
</evidence>
<evidence type="ECO:0000256" key="2">
    <source>
        <dbReference type="ARBA" id="ARBA00022737"/>
    </source>
</evidence>
<dbReference type="InterPro" id="IPR001258">
    <property type="entry name" value="NHL_repeat"/>
</dbReference>
<evidence type="ECO:0000313" key="4">
    <source>
        <dbReference type="EMBL" id="SUZ71068.1"/>
    </source>
</evidence>
<dbReference type="EMBL" id="UINC01001110">
    <property type="protein sequence ID" value="SUZ71068.1"/>
    <property type="molecule type" value="Genomic_DNA"/>
</dbReference>
<reference evidence="4" key="1">
    <citation type="submission" date="2018-05" db="EMBL/GenBank/DDBJ databases">
        <authorList>
            <person name="Lanie J.A."/>
            <person name="Ng W.-L."/>
            <person name="Kazmierczak K.M."/>
            <person name="Andrzejewski T.M."/>
            <person name="Davidsen T.M."/>
            <person name="Wayne K.J."/>
            <person name="Tettelin H."/>
            <person name="Glass J.I."/>
            <person name="Rusch D."/>
            <person name="Podicherti R."/>
            <person name="Tsui H.-C.T."/>
            <person name="Winkler M.E."/>
        </authorList>
    </citation>
    <scope>NUCLEOTIDE SEQUENCE</scope>
</reference>
<evidence type="ECO:0008006" key="5">
    <source>
        <dbReference type="Google" id="ProtNLM"/>
    </source>
</evidence>
<dbReference type="Pfam" id="PF17170">
    <property type="entry name" value="DUF5128"/>
    <property type="match status" value="1"/>
</dbReference>
<keyword evidence="3" id="KW-0325">Glycoprotein</keyword>
<evidence type="ECO:0000256" key="3">
    <source>
        <dbReference type="ARBA" id="ARBA00023180"/>
    </source>
</evidence>
<organism evidence="4">
    <name type="scientific">marine metagenome</name>
    <dbReference type="NCBI Taxonomy" id="408172"/>
    <lineage>
        <taxon>unclassified sequences</taxon>
        <taxon>metagenomes</taxon>
        <taxon>ecological metagenomes</taxon>
    </lineage>
</organism>
<dbReference type="PANTHER" id="PTHR10680:SF38">
    <property type="entry name" value="BLL1368 PROTEIN"/>
    <property type="match status" value="1"/>
</dbReference>
<dbReference type="SUPFAM" id="SSF101898">
    <property type="entry name" value="NHL repeat"/>
    <property type="match status" value="1"/>
</dbReference>
<name>A0A381PWW9_9ZZZZ</name>
<keyword evidence="2" id="KW-0677">Repeat</keyword>
<accession>A0A381PWW9</accession>
<dbReference type="PANTHER" id="PTHR10680">
    <property type="entry name" value="PEPTIDYL-GLYCINE ALPHA-AMIDATING MONOOXYGENASE"/>
    <property type="match status" value="1"/>
</dbReference>
<protein>
    <recommendedName>
        <fullName evidence="5">Peptidylamidoglycolate lyase</fullName>
    </recommendedName>
</protein>
<gene>
    <name evidence="4" type="ORF">METZ01_LOCUS23922</name>
</gene>
<dbReference type="Gene3D" id="2.120.10.30">
    <property type="entry name" value="TolB, C-terminal domain"/>
    <property type="match status" value="1"/>
</dbReference>
<keyword evidence="1" id="KW-0732">Signal</keyword>
<dbReference type="CDD" id="cd14958">
    <property type="entry name" value="NHL_PAL_like"/>
    <property type="match status" value="1"/>
</dbReference>
<dbReference type="InterPro" id="IPR011042">
    <property type="entry name" value="6-blade_b-propeller_TolB-like"/>
</dbReference>